<dbReference type="KEGG" id="acae:HYG86_03710"/>
<gene>
    <name evidence="2" type="ORF">HYG86_03710</name>
</gene>
<feature type="transmembrane region" description="Helical" evidence="1">
    <location>
        <begin position="86"/>
        <end position="104"/>
    </location>
</feature>
<evidence type="ECO:0000256" key="1">
    <source>
        <dbReference type="SAM" id="Phobius"/>
    </source>
</evidence>
<keyword evidence="3" id="KW-1185">Reference proteome</keyword>
<evidence type="ECO:0000313" key="2">
    <source>
        <dbReference type="EMBL" id="QNO13937.1"/>
    </source>
</evidence>
<feature type="transmembrane region" description="Helical" evidence="1">
    <location>
        <begin position="59"/>
        <end position="80"/>
    </location>
</feature>
<keyword evidence="1" id="KW-1133">Transmembrane helix</keyword>
<evidence type="ECO:0000313" key="3">
    <source>
        <dbReference type="Proteomes" id="UP000516160"/>
    </source>
</evidence>
<sequence>MGKTVSALFVKFIYTMGAAWIALRYIDTNPGMSIFFSAALAFVLNYVADIIILPSRSSLMTTAADFILTFASAYIVSLLVPQFNPNLIGVLIFALIVAAIEYFFHSYLMSEKEIEPK</sequence>
<dbReference type="RefSeq" id="WP_213167600.1">
    <property type="nucleotide sequence ID" value="NZ_CP058559.1"/>
</dbReference>
<organism evidence="2 3">
    <name type="scientific">Alkalicella caledoniensis</name>
    <dbReference type="NCBI Taxonomy" id="2731377"/>
    <lineage>
        <taxon>Bacteria</taxon>
        <taxon>Bacillati</taxon>
        <taxon>Bacillota</taxon>
        <taxon>Clostridia</taxon>
        <taxon>Eubacteriales</taxon>
        <taxon>Proteinivoracaceae</taxon>
        <taxon>Alkalicella</taxon>
    </lineage>
</organism>
<keyword evidence="1" id="KW-0812">Transmembrane</keyword>
<keyword evidence="1" id="KW-0472">Membrane</keyword>
<proteinExistence type="predicted"/>
<dbReference type="EMBL" id="CP058559">
    <property type="protein sequence ID" value="QNO13937.1"/>
    <property type="molecule type" value="Genomic_DNA"/>
</dbReference>
<reference evidence="2 3" key="1">
    <citation type="submission" date="2020-07" db="EMBL/GenBank/DDBJ databases">
        <title>Alkalicella. sp. LB2 genome.</title>
        <authorList>
            <person name="Postec A."/>
            <person name="Quemeneur M."/>
        </authorList>
    </citation>
    <scope>NUCLEOTIDE SEQUENCE [LARGE SCALE GENOMIC DNA]</scope>
    <source>
        <strain evidence="2 3">LB2</strain>
    </source>
</reference>
<dbReference type="Proteomes" id="UP000516160">
    <property type="component" value="Chromosome"/>
</dbReference>
<feature type="transmembrane region" description="Helical" evidence="1">
    <location>
        <begin position="32"/>
        <end position="52"/>
    </location>
</feature>
<dbReference type="AlphaFoldDB" id="A0A7G9W5H5"/>
<feature type="transmembrane region" description="Helical" evidence="1">
    <location>
        <begin position="7"/>
        <end position="26"/>
    </location>
</feature>
<name>A0A7G9W5H5_ALKCA</name>
<protein>
    <submittedName>
        <fullName evidence="2">DUF2512 family protein</fullName>
    </submittedName>
</protein>
<accession>A0A7G9W5H5</accession>
<dbReference type="Pfam" id="PF10710">
    <property type="entry name" value="DUF2512"/>
    <property type="match status" value="1"/>
</dbReference>
<dbReference type="InterPro" id="IPR019649">
    <property type="entry name" value="DUF2512"/>
</dbReference>